<accession>A0ABV6PBQ1</accession>
<dbReference type="Gene3D" id="3.40.50.1110">
    <property type="entry name" value="SGNH hydrolase"/>
    <property type="match status" value="1"/>
</dbReference>
<reference evidence="2 3" key="1">
    <citation type="submission" date="2024-09" db="EMBL/GenBank/DDBJ databases">
        <authorList>
            <person name="Sun Q."/>
            <person name="Mori K."/>
        </authorList>
    </citation>
    <scope>NUCLEOTIDE SEQUENCE [LARGE SCALE GENOMIC DNA]</scope>
    <source>
        <strain evidence="2 3">NCAIM B.02604</strain>
    </source>
</reference>
<dbReference type="RefSeq" id="WP_377459805.1">
    <property type="nucleotide sequence ID" value="NZ_JBHLUB010000031.1"/>
</dbReference>
<evidence type="ECO:0000259" key="1">
    <source>
        <dbReference type="Pfam" id="PF13472"/>
    </source>
</evidence>
<dbReference type="EMBL" id="JBHLUB010000031">
    <property type="protein sequence ID" value="MFC0582555.1"/>
    <property type="molecule type" value="Genomic_DNA"/>
</dbReference>
<organism evidence="2 3">
    <name type="scientific">Micrococcoides hystricis</name>
    <dbReference type="NCBI Taxonomy" id="1572761"/>
    <lineage>
        <taxon>Bacteria</taxon>
        <taxon>Bacillati</taxon>
        <taxon>Actinomycetota</taxon>
        <taxon>Actinomycetes</taxon>
        <taxon>Micrococcales</taxon>
        <taxon>Micrococcaceae</taxon>
        <taxon>Micrococcoides</taxon>
    </lineage>
</organism>
<dbReference type="Pfam" id="PF13472">
    <property type="entry name" value="Lipase_GDSL_2"/>
    <property type="match status" value="1"/>
</dbReference>
<dbReference type="InterPro" id="IPR036514">
    <property type="entry name" value="SGNH_hydro_sf"/>
</dbReference>
<dbReference type="SUPFAM" id="SSF52266">
    <property type="entry name" value="SGNH hydrolase"/>
    <property type="match status" value="1"/>
</dbReference>
<protein>
    <submittedName>
        <fullName evidence="2">GDSL-type esterase/lipase family protein</fullName>
    </submittedName>
</protein>
<proteinExistence type="predicted"/>
<sequence>MRQIRIIALGEQILAGVGDPRAMGWLGRVLAKTDPSGTLIEAYPLAVPEETTEELSARWETEVRRRVGAEVENHLIIALGDHDLDIDITTARSRLQLANVLDAAHQSQLPVLVVGPIPGLDAERNARLADLNRAYADVVTRRGFHYVDTFTALQQHEQWRADLNANHGLPGQAGYGLIAWLVLHRGWYQWLNLPEPTA</sequence>
<dbReference type="Proteomes" id="UP001589862">
    <property type="component" value="Unassembled WGS sequence"/>
</dbReference>
<feature type="domain" description="SGNH hydrolase-type esterase" evidence="1">
    <location>
        <begin position="8"/>
        <end position="175"/>
    </location>
</feature>
<name>A0ABV6PBQ1_9MICC</name>
<keyword evidence="3" id="KW-1185">Reference proteome</keyword>
<dbReference type="InterPro" id="IPR013830">
    <property type="entry name" value="SGNH_hydro"/>
</dbReference>
<gene>
    <name evidence="2" type="ORF">ACFFFR_09220</name>
</gene>
<comment type="caution">
    <text evidence="2">The sequence shown here is derived from an EMBL/GenBank/DDBJ whole genome shotgun (WGS) entry which is preliminary data.</text>
</comment>
<evidence type="ECO:0000313" key="2">
    <source>
        <dbReference type="EMBL" id="MFC0582555.1"/>
    </source>
</evidence>
<evidence type="ECO:0000313" key="3">
    <source>
        <dbReference type="Proteomes" id="UP001589862"/>
    </source>
</evidence>